<dbReference type="PANTHER" id="PTHR46173">
    <property type="entry name" value="CCA TRNA NUCLEOTIDYLTRANSFERASE 1, MITOCHONDRIAL"/>
    <property type="match status" value="1"/>
</dbReference>
<evidence type="ECO:0000256" key="6">
    <source>
        <dbReference type="ARBA" id="ARBA00022741"/>
    </source>
</evidence>
<dbReference type="Pfam" id="PF01966">
    <property type="entry name" value="HD"/>
    <property type="match status" value="1"/>
</dbReference>
<evidence type="ECO:0000313" key="10">
    <source>
        <dbReference type="EMBL" id="PIP46496.1"/>
    </source>
</evidence>
<dbReference type="Gene3D" id="1.10.246.80">
    <property type="match status" value="1"/>
</dbReference>
<dbReference type="InterPro" id="IPR003607">
    <property type="entry name" value="HD/PDEase_dom"/>
</dbReference>
<feature type="domain" description="HD" evidence="9">
    <location>
        <begin position="266"/>
        <end position="380"/>
    </location>
</feature>
<dbReference type="SUPFAM" id="SSF81301">
    <property type="entry name" value="Nucleotidyltransferase"/>
    <property type="match status" value="1"/>
</dbReference>
<protein>
    <recommendedName>
        <fullName evidence="9">HD domain-containing protein</fullName>
    </recommendedName>
</protein>
<evidence type="ECO:0000256" key="2">
    <source>
        <dbReference type="ARBA" id="ARBA00022679"/>
    </source>
</evidence>
<dbReference type="GO" id="GO:0008033">
    <property type="term" value="P:tRNA processing"/>
    <property type="evidence" value="ECO:0007669"/>
    <property type="project" value="UniProtKB-KW"/>
</dbReference>
<evidence type="ECO:0000256" key="5">
    <source>
        <dbReference type="ARBA" id="ARBA00022723"/>
    </source>
</evidence>
<dbReference type="GO" id="GO:0046872">
    <property type="term" value="F:metal ion binding"/>
    <property type="evidence" value="ECO:0007669"/>
    <property type="project" value="UniProtKB-KW"/>
</dbReference>
<dbReference type="PROSITE" id="PS51831">
    <property type="entry name" value="HD"/>
    <property type="match status" value="1"/>
</dbReference>
<evidence type="ECO:0000313" key="11">
    <source>
        <dbReference type="Proteomes" id="UP000230007"/>
    </source>
</evidence>
<gene>
    <name evidence="10" type="ORF">COX15_00500</name>
</gene>
<keyword evidence="6" id="KW-0547">Nucleotide-binding</keyword>
<dbReference type="InterPro" id="IPR043519">
    <property type="entry name" value="NT_sf"/>
</dbReference>
<dbReference type="NCBIfam" id="TIGR00277">
    <property type="entry name" value="HDIG"/>
    <property type="match status" value="1"/>
</dbReference>
<dbReference type="GO" id="GO:0016779">
    <property type="term" value="F:nucleotidyltransferase activity"/>
    <property type="evidence" value="ECO:0007669"/>
    <property type="project" value="UniProtKB-KW"/>
</dbReference>
<dbReference type="GO" id="GO:0000049">
    <property type="term" value="F:tRNA binding"/>
    <property type="evidence" value="ECO:0007669"/>
    <property type="project" value="TreeGrafter"/>
</dbReference>
<dbReference type="CDD" id="cd00077">
    <property type="entry name" value="HDc"/>
    <property type="match status" value="1"/>
</dbReference>
<evidence type="ECO:0000256" key="7">
    <source>
        <dbReference type="ARBA" id="ARBA00022842"/>
    </source>
</evidence>
<comment type="similarity">
    <text evidence="8">Belongs to the tRNA nucleotidyltransferase/poly(A) polymerase family.</text>
</comment>
<dbReference type="CDD" id="cd05398">
    <property type="entry name" value="NT_ClassII-CCAase"/>
    <property type="match status" value="1"/>
</dbReference>
<dbReference type="InterPro" id="IPR050264">
    <property type="entry name" value="Bact_CCA-adding_enz_type3_sf"/>
</dbReference>
<dbReference type="GO" id="GO:0000166">
    <property type="term" value="F:nucleotide binding"/>
    <property type="evidence" value="ECO:0007669"/>
    <property type="project" value="UniProtKB-KW"/>
</dbReference>
<evidence type="ECO:0000259" key="9">
    <source>
        <dbReference type="PROSITE" id="PS51831"/>
    </source>
</evidence>
<sequence>MKVQLNIPKEVSAVLAELERNNHKAYLVGGCVRDVLLKREPKDWDVTTSAKPEEIQKIFPESVYENKFGTVGIKTGSDDSKLAIVEVTTFRREEKYSDFRHPDKIEFAKTVEEDLSRRDFTINAMALEILNPCLAGRQVKSQISKIVDPYNGQKDLENKIIRAAGEPEERFKEDALRLMRAVRFAAELGFAIEEKTADAVKSCAYLLEVIAKERIRDEFVKIIMSEKNGPAWGVAMLENLGLLKYIIPELREGIDIGQNKHHIYTVWEHNLRALDYAAQHNCSLEVRLASLFHDVGKPRAKRGEGPDSTFYGHEVVGARIAVKILDRLHFSKEIIERASHLVRHHLFYYNVGEVTEAGVRRFLSRVGSENIDDLLKIREADRIGSGVPKAVPYKTRHLQFMIEKVKADPISPKMLQVNGTDVMKLLNIEPGPKIGWILSILLDEVLDDPKKNNKENRELRIRELDKLSDGELVKMSKEAREKKEEFESGIEEEMKRKYYVK</sequence>
<evidence type="ECO:0000256" key="1">
    <source>
        <dbReference type="ARBA" id="ARBA00001946"/>
    </source>
</evidence>
<organism evidence="10 11">
    <name type="scientific">Candidatus Colwellbacteria bacterium CG23_combo_of_CG06-09_8_20_14_all_42_19</name>
    <dbReference type="NCBI Taxonomy" id="1974541"/>
    <lineage>
        <taxon>Bacteria</taxon>
        <taxon>Candidatus Colwelliibacteriota</taxon>
    </lineage>
</organism>
<dbReference type="Pfam" id="PF01743">
    <property type="entry name" value="PolyA_pol"/>
    <property type="match status" value="1"/>
</dbReference>
<evidence type="ECO:0000256" key="8">
    <source>
        <dbReference type="RuleBase" id="RU003953"/>
    </source>
</evidence>
<reference evidence="10 11" key="1">
    <citation type="submission" date="2017-09" db="EMBL/GenBank/DDBJ databases">
        <title>Depth-based differentiation of microbial function through sediment-hosted aquifers and enrichment of novel symbionts in the deep terrestrial subsurface.</title>
        <authorList>
            <person name="Probst A.J."/>
            <person name="Ladd B."/>
            <person name="Jarett J.K."/>
            <person name="Geller-Mcgrath D.E."/>
            <person name="Sieber C.M."/>
            <person name="Emerson J.B."/>
            <person name="Anantharaman K."/>
            <person name="Thomas B.C."/>
            <person name="Malmstrom R."/>
            <person name="Stieglmeier M."/>
            <person name="Klingl A."/>
            <person name="Woyke T."/>
            <person name="Ryan C.M."/>
            <person name="Banfield J.F."/>
        </authorList>
    </citation>
    <scope>NUCLEOTIDE SEQUENCE [LARGE SCALE GENOMIC DNA]</scope>
    <source>
        <strain evidence="10">CG23_combo_of_CG06-09_8_20_14_all_42_19</strain>
    </source>
</reference>
<accession>A0A2H0AM38</accession>
<dbReference type="InterPro" id="IPR032828">
    <property type="entry name" value="PolyA_RNA-bd"/>
</dbReference>
<comment type="cofactor">
    <cofactor evidence="1">
        <name>Mg(2+)</name>
        <dbReference type="ChEBI" id="CHEBI:18420"/>
    </cofactor>
</comment>
<comment type="caution">
    <text evidence="10">The sequence shown here is derived from an EMBL/GenBank/DDBJ whole genome shotgun (WGS) entry which is preliminary data.</text>
</comment>
<dbReference type="Gene3D" id="3.30.460.10">
    <property type="entry name" value="Beta Polymerase, domain 2"/>
    <property type="match status" value="1"/>
</dbReference>
<evidence type="ECO:0000256" key="3">
    <source>
        <dbReference type="ARBA" id="ARBA00022694"/>
    </source>
</evidence>
<dbReference type="InterPro" id="IPR006675">
    <property type="entry name" value="HDIG_dom"/>
</dbReference>
<keyword evidence="5" id="KW-0479">Metal-binding</keyword>
<keyword evidence="4" id="KW-0548">Nucleotidyltransferase</keyword>
<dbReference type="EMBL" id="PCSK01000011">
    <property type="protein sequence ID" value="PIP46496.1"/>
    <property type="molecule type" value="Genomic_DNA"/>
</dbReference>
<proteinExistence type="inferred from homology"/>
<dbReference type="Gene3D" id="1.10.3090.10">
    <property type="entry name" value="cca-adding enzyme, domain 2"/>
    <property type="match status" value="1"/>
</dbReference>
<keyword evidence="8" id="KW-0694">RNA-binding</keyword>
<dbReference type="Proteomes" id="UP000230007">
    <property type="component" value="Unassembled WGS sequence"/>
</dbReference>
<dbReference type="AlphaFoldDB" id="A0A2H0AM38"/>
<dbReference type="SUPFAM" id="SSF81891">
    <property type="entry name" value="Poly A polymerase C-terminal region-like"/>
    <property type="match status" value="1"/>
</dbReference>
<dbReference type="InterPro" id="IPR006674">
    <property type="entry name" value="HD_domain"/>
</dbReference>
<evidence type="ECO:0000256" key="4">
    <source>
        <dbReference type="ARBA" id="ARBA00022695"/>
    </source>
</evidence>
<dbReference type="Pfam" id="PF12627">
    <property type="entry name" value="PolyA_pol_RNAbd"/>
    <property type="match status" value="1"/>
</dbReference>
<keyword evidence="3" id="KW-0819">tRNA processing</keyword>
<name>A0A2H0AM38_9BACT</name>
<dbReference type="SMART" id="SM00471">
    <property type="entry name" value="HDc"/>
    <property type="match status" value="1"/>
</dbReference>
<dbReference type="PANTHER" id="PTHR46173:SF1">
    <property type="entry name" value="CCA TRNA NUCLEOTIDYLTRANSFERASE 1, MITOCHONDRIAL"/>
    <property type="match status" value="1"/>
</dbReference>
<keyword evidence="7" id="KW-0460">Magnesium</keyword>
<keyword evidence="2 8" id="KW-0808">Transferase</keyword>
<dbReference type="InterPro" id="IPR002646">
    <property type="entry name" value="PolA_pol_head_dom"/>
</dbReference>